<dbReference type="InterPro" id="IPR003917">
    <property type="entry name" value="NADH_UbQ_OxRdtase_chain2"/>
</dbReference>
<dbReference type="PANTHER" id="PTHR46552">
    <property type="entry name" value="NADH-UBIQUINONE OXIDOREDUCTASE CHAIN 2"/>
    <property type="match status" value="1"/>
</dbReference>
<evidence type="ECO:0000259" key="19">
    <source>
        <dbReference type="Pfam" id="PF00361"/>
    </source>
</evidence>
<reference evidence="20" key="1">
    <citation type="submission" date="2018-02" db="EMBL/GenBank/DDBJ databases">
        <title>Resolving the psyllid tree of life: Phylogenomic analysis of the superfamily Psylloidea (Hemiptera).</title>
        <authorList>
            <person name="Percy D.M."/>
            <person name="Sveinsson S."/>
            <person name="Lemmon A.R."/>
            <person name="Lemmon E.M."/>
            <person name="Ouvrard D."/>
            <person name="Burckhardt D."/>
        </authorList>
    </citation>
    <scope>NUCLEOTIDE SEQUENCE</scope>
    <source>
        <strain evidence="20">DP2.idba.185_circ</strain>
    </source>
</reference>
<accession>A0A344A2M1</accession>
<proteinExistence type="inferred from homology"/>
<keyword evidence="8 18" id="KW-0812">Transmembrane</keyword>
<feature type="transmembrane region" description="Helical" evidence="18">
    <location>
        <begin position="229"/>
        <end position="246"/>
    </location>
</feature>
<keyword evidence="6" id="KW-0813">Transport</keyword>
<keyword evidence="12 18" id="KW-1133">Transmembrane helix</keyword>
<evidence type="ECO:0000256" key="5">
    <source>
        <dbReference type="ARBA" id="ARBA00021008"/>
    </source>
</evidence>
<evidence type="ECO:0000256" key="18">
    <source>
        <dbReference type="RuleBase" id="RU003403"/>
    </source>
</evidence>
<feature type="transmembrane region" description="Helical" evidence="18">
    <location>
        <begin position="130"/>
        <end position="153"/>
    </location>
</feature>
<evidence type="ECO:0000256" key="2">
    <source>
        <dbReference type="ARBA" id="ARBA00004448"/>
    </source>
</evidence>
<dbReference type="InterPro" id="IPR001750">
    <property type="entry name" value="ND/Mrp_TM"/>
</dbReference>
<feature type="transmembrane region" description="Helical" evidence="18">
    <location>
        <begin position="258"/>
        <end position="280"/>
    </location>
</feature>
<dbReference type="GO" id="GO:0006120">
    <property type="term" value="P:mitochondrial electron transport, NADH to ubiquinone"/>
    <property type="evidence" value="ECO:0007669"/>
    <property type="project" value="InterPro"/>
</dbReference>
<feature type="transmembrane region" description="Helical" evidence="18">
    <location>
        <begin position="59"/>
        <end position="81"/>
    </location>
</feature>
<comment type="function">
    <text evidence="18">Core subunit of the mitochondrial membrane respiratory chain NADH dehydrogenase (Complex I) which catalyzes electron transfer from NADH through the respiratory chain, using ubiquinone as an electron acceptor. Essential for the catalytic activity and assembly of complex I.</text>
</comment>
<evidence type="ECO:0000256" key="13">
    <source>
        <dbReference type="ARBA" id="ARBA00023027"/>
    </source>
</evidence>
<sequence>MNPMNLIHFSLYIMTIIFSLSSNSWVMIWMSMEMNLLMFIFLMMETPISMIKTESTLKYFLIQSISSVMFITSINSNLIFYNEKLIINMMLPPIALMIKSGMAPVHSWSPPIVSKFSLMSLTLFMTVQKLIPMFLIFSSWIWIFPLSVIFNVAVGSAGGLIQSSVIKMMIFSSINNTGWMLLTMMDSFLLFWIYFMNYMLFTLMMMKFLWKSQIKWISQIKSSSPSVKWMYFSIMMSMSGLPPFMGFTPKWLTIKYLFFNNMLVILICACLSIITLFFYLKSSISLITMMFTTKKWMLNFVYSINITFMINLIGPIAYYLVI</sequence>
<dbReference type="GO" id="GO:0005743">
    <property type="term" value="C:mitochondrial inner membrane"/>
    <property type="evidence" value="ECO:0007669"/>
    <property type="project" value="UniProtKB-SubCell"/>
</dbReference>
<gene>
    <name evidence="20" type="primary">nad2</name>
</gene>
<keyword evidence="10 18" id="KW-1278">Translocase</keyword>
<dbReference type="GO" id="GO:0008137">
    <property type="term" value="F:NADH dehydrogenase (ubiquinone) activity"/>
    <property type="evidence" value="ECO:0007669"/>
    <property type="project" value="UniProtKB-EC"/>
</dbReference>
<evidence type="ECO:0000256" key="16">
    <source>
        <dbReference type="ARBA" id="ARBA00023136"/>
    </source>
</evidence>
<keyword evidence="9 18" id="KW-0999">Mitochondrion inner membrane</keyword>
<evidence type="ECO:0000256" key="6">
    <source>
        <dbReference type="ARBA" id="ARBA00022448"/>
    </source>
</evidence>
<evidence type="ECO:0000256" key="8">
    <source>
        <dbReference type="ARBA" id="ARBA00022692"/>
    </source>
</evidence>
<name>A0A344A2M1_9HEMI</name>
<evidence type="ECO:0000256" key="3">
    <source>
        <dbReference type="ARBA" id="ARBA00007012"/>
    </source>
</evidence>
<keyword evidence="16 18" id="KW-0472">Membrane</keyword>
<keyword evidence="11 18" id="KW-0249">Electron transport</keyword>
<protein>
    <recommendedName>
        <fullName evidence="5 18">NADH-ubiquinone oxidoreductase chain 2</fullName>
        <ecNumber evidence="4 18">7.1.1.2</ecNumber>
    </recommendedName>
</protein>
<geneLocation type="mitochondrion" evidence="20"/>
<keyword evidence="15 18" id="KW-0496">Mitochondrion</keyword>
<evidence type="ECO:0000256" key="1">
    <source>
        <dbReference type="ARBA" id="ARBA00003257"/>
    </source>
</evidence>
<feature type="transmembrane region" description="Helical" evidence="18">
    <location>
        <begin position="6"/>
        <end position="29"/>
    </location>
</feature>
<keyword evidence="14 18" id="KW-0830">Ubiquinone</keyword>
<keyword evidence="13 18" id="KW-0520">NAD</keyword>
<evidence type="ECO:0000256" key="4">
    <source>
        <dbReference type="ARBA" id="ARBA00012944"/>
    </source>
</evidence>
<evidence type="ECO:0000256" key="11">
    <source>
        <dbReference type="ARBA" id="ARBA00022982"/>
    </source>
</evidence>
<dbReference type="Pfam" id="PF00361">
    <property type="entry name" value="Proton_antipo_M"/>
    <property type="match status" value="1"/>
</dbReference>
<evidence type="ECO:0000313" key="20">
    <source>
        <dbReference type="EMBL" id="AWU49012.1"/>
    </source>
</evidence>
<dbReference type="EMBL" id="MG989233">
    <property type="protein sequence ID" value="AWU49012.1"/>
    <property type="molecule type" value="Genomic_DNA"/>
</dbReference>
<evidence type="ECO:0000256" key="17">
    <source>
        <dbReference type="ARBA" id="ARBA00049551"/>
    </source>
</evidence>
<keyword evidence="7 18" id="KW-0679">Respiratory chain</keyword>
<feature type="transmembrane region" description="Helical" evidence="18">
    <location>
        <begin position="188"/>
        <end position="209"/>
    </location>
</feature>
<comment type="similarity">
    <text evidence="3 18">Belongs to the complex I subunit 2 family.</text>
</comment>
<feature type="domain" description="NADH:quinone oxidoreductase/Mrp antiporter transmembrane" evidence="19">
    <location>
        <begin position="22"/>
        <end position="275"/>
    </location>
</feature>
<dbReference type="AlphaFoldDB" id="A0A344A2M1"/>
<comment type="catalytic activity">
    <reaction evidence="17 18">
        <text>a ubiquinone + NADH + 5 H(+)(in) = a ubiquinol + NAD(+) + 4 H(+)(out)</text>
        <dbReference type="Rhea" id="RHEA:29091"/>
        <dbReference type="Rhea" id="RHEA-COMP:9565"/>
        <dbReference type="Rhea" id="RHEA-COMP:9566"/>
        <dbReference type="ChEBI" id="CHEBI:15378"/>
        <dbReference type="ChEBI" id="CHEBI:16389"/>
        <dbReference type="ChEBI" id="CHEBI:17976"/>
        <dbReference type="ChEBI" id="CHEBI:57540"/>
        <dbReference type="ChEBI" id="CHEBI:57945"/>
        <dbReference type="EC" id="7.1.1.2"/>
    </reaction>
</comment>
<evidence type="ECO:0000256" key="9">
    <source>
        <dbReference type="ARBA" id="ARBA00022792"/>
    </source>
</evidence>
<organism evidence="20">
    <name type="scientific">Pariaconus pele</name>
    <dbReference type="NCBI Taxonomy" id="1950172"/>
    <lineage>
        <taxon>Eukaryota</taxon>
        <taxon>Metazoa</taxon>
        <taxon>Ecdysozoa</taxon>
        <taxon>Arthropoda</taxon>
        <taxon>Hexapoda</taxon>
        <taxon>Insecta</taxon>
        <taxon>Pterygota</taxon>
        <taxon>Neoptera</taxon>
        <taxon>Paraneoptera</taxon>
        <taxon>Hemiptera</taxon>
        <taxon>Sternorrhyncha</taxon>
        <taxon>Psylloidea</taxon>
        <taxon>Triozidae</taxon>
        <taxon>Pariaconus</taxon>
    </lineage>
</organism>
<evidence type="ECO:0000256" key="7">
    <source>
        <dbReference type="ARBA" id="ARBA00022660"/>
    </source>
</evidence>
<evidence type="ECO:0000256" key="10">
    <source>
        <dbReference type="ARBA" id="ARBA00022967"/>
    </source>
</evidence>
<feature type="transmembrane region" description="Helical" evidence="18">
    <location>
        <begin position="300"/>
        <end position="321"/>
    </location>
</feature>
<evidence type="ECO:0000256" key="12">
    <source>
        <dbReference type="ARBA" id="ARBA00022989"/>
    </source>
</evidence>
<evidence type="ECO:0000256" key="15">
    <source>
        <dbReference type="ARBA" id="ARBA00023128"/>
    </source>
</evidence>
<dbReference type="PANTHER" id="PTHR46552:SF1">
    <property type="entry name" value="NADH-UBIQUINONE OXIDOREDUCTASE CHAIN 2"/>
    <property type="match status" value="1"/>
</dbReference>
<dbReference type="PRINTS" id="PR01436">
    <property type="entry name" value="NADHDHGNASE2"/>
</dbReference>
<comment type="subcellular location">
    <subcellularLocation>
        <location evidence="2 18">Mitochondrion inner membrane</location>
        <topology evidence="2 18">Multi-pass membrane protein</topology>
    </subcellularLocation>
</comment>
<comment type="function">
    <text evidence="1">Core subunit of the mitochondrial membrane respiratory chain NADH dehydrogenase (Complex I) that is believed to belong to the minimal assembly required for catalysis. Complex I functions in the transfer of electrons from NADH to the respiratory chain. The immediate electron acceptor for the enzyme is believed to be ubiquinone.</text>
</comment>
<dbReference type="EC" id="7.1.1.2" evidence="4 18"/>
<dbReference type="InterPro" id="IPR050175">
    <property type="entry name" value="Complex_I_Subunit_2"/>
</dbReference>
<evidence type="ECO:0000256" key="14">
    <source>
        <dbReference type="ARBA" id="ARBA00023075"/>
    </source>
</evidence>